<comment type="caution">
    <text evidence="2">The sequence shown here is derived from an EMBL/GenBank/DDBJ whole genome shotgun (WGS) entry which is preliminary data.</text>
</comment>
<name>A0A4C1XRQ4_EUMVA</name>
<feature type="region of interest" description="Disordered" evidence="1">
    <location>
        <begin position="62"/>
        <end position="129"/>
    </location>
</feature>
<protein>
    <submittedName>
        <fullName evidence="2">Uncharacterized protein</fullName>
    </submittedName>
</protein>
<evidence type="ECO:0000313" key="3">
    <source>
        <dbReference type="Proteomes" id="UP000299102"/>
    </source>
</evidence>
<feature type="compositionally biased region" description="Polar residues" evidence="1">
    <location>
        <begin position="62"/>
        <end position="71"/>
    </location>
</feature>
<dbReference type="EMBL" id="BGZK01000937">
    <property type="protein sequence ID" value="GBP65733.1"/>
    <property type="molecule type" value="Genomic_DNA"/>
</dbReference>
<proteinExistence type="predicted"/>
<reference evidence="2 3" key="1">
    <citation type="journal article" date="2019" name="Commun. Biol.">
        <title>The bagworm genome reveals a unique fibroin gene that provides high tensile strength.</title>
        <authorList>
            <person name="Kono N."/>
            <person name="Nakamura H."/>
            <person name="Ohtoshi R."/>
            <person name="Tomita M."/>
            <person name="Numata K."/>
            <person name="Arakawa K."/>
        </authorList>
    </citation>
    <scope>NUCLEOTIDE SEQUENCE [LARGE SCALE GENOMIC DNA]</scope>
</reference>
<organism evidence="2 3">
    <name type="scientific">Eumeta variegata</name>
    <name type="common">Bagworm moth</name>
    <name type="synonym">Eumeta japonica</name>
    <dbReference type="NCBI Taxonomy" id="151549"/>
    <lineage>
        <taxon>Eukaryota</taxon>
        <taxon>Metazoa</taxon>
        <taxon>Ecdysozoa</taxon>
        <taxon>Arthropoda</taxon>
        <taxon>Hexapoda</taxon>
        <taxon>Insecta</taxon>
        <taxon>Pterygota</taxon>
        <taxon>Neoptera</taxon>
        <taxon>Endopterygota</taxon>
        <taxon>Lepidoptera</taxon>
        <taxon>Glossata</taxon>
        <taxon>Ditrysia</taxon>
        <taxon>Tineoidea</taxon>
        <taxon>Psychidae</taxon>
        <taxon>Oiketicinae</taxon>
        <taxon>Eumeta</taxon>
    </lineage>
</organism>
<evidence type="ECO:0000256" key="1">
    <source>
        <dbReference type="SAM" id="MobiDB-lite"/>
    </source>
</evidence>
<accession>A0A4C1XRQ4</accession>
<feature type="compositionally biased region" description="Basic and acidic residues" evidence="1">
    <location>
        <begin position="72"/>
        <end position="83"/>
    </location>
</feature>
<evidence type="ECO:0000313" key="2">
    <source>
        <dbReference type="EMBL" id="GBP65733.1"/>
    </source>
</evidence>
<dbReference type="AlphaFoldDB" id="A0A4C1XRQ4"/>
<sequence>MTYVRPGLHHYLGGRARRGRGIKGCGRHGDAPADLTGVTSRVQIISRAKHVRGMRPECRSSSALLGCTTESKSGREPETKIGTDMENGMQYESTTGPGRGLTVSLRDFSDGNSPTAARPTAAEAHLTVT</sequence>
<keyword evidence="3" id="KW-1185">Reference proteome</keyword>
<dbReference type="Proteomes" id="UP000299102">
    <property type="component" value="Unassembled WGS sequence"/>
</dbReference>
<gene>
    <name evidence="2" type="ORF">EVAR_48436_1</name>
</gene>